<evidence type="ECO:0000256" key="5">
    <source>
        <dbReference type="ARBA" id="ARBA00023002"/>
    </source>
</evidence>
<keyword evidence="3 6" id="KW-0285">Flavoprotein</keyword>
<dbReference type="InterPro" id="IPR013786">
    <property type="entry name" value="AcylCoA_DH/ox_N"/>
</dbReference>
<dbReference type="InterPro" id="IPR009100">
    <property type="entry name" value="AcylCoA_DH/oxidase_NM_dom_sf"/>
</dbReference>
<name>F5YRL9_MYCSD</name>
<dbReference type="Gene3D" id="2.40.110.10">
    <property type="entry name" value="Butyryl-CoA Dehydrogenase, subunit A, domain 2"/>
    <property type="match status" value="1"/>
</dbReference>
<dbReference type="InterPro" id="IPR052161">
    <property type="entry name" value="Mycobact_Acyl-CoA_DH"/>
</dbReference>
<keyword evidence="5 6" id="KW-0560">Oxidoreductase</keyword>
<dbReference type="Pfam" id="PF00441">
    <property type="entry name" value="Acyl-CoA_dh_1"/>
    <property type="match status" value="1"/>
</dbReference>
<evidence type="ECO:0000256" key="1">
    <source>
        <dbReference type="ARBA" id="ARBA00001974"/>
    </source>
</evidence>
<dbReference type="InterPro" id="IPR036250">
    <property type="entry name" value="AcylCo_DH-like_C"/>
</dbReference>
<dbReference type="GO" id="GO:0016627">
    <property type="term" value="F:oxidoreductase activity, acting on the CH-CH group of donors"/>
    <property type="evidence" value="ECO:0007669"/>
    <property type="project" value="InterPro"/>
</dbReference>
<evidence type="ECO:0000256" key="4">
    <source>
        <dbReference type="ARBA" id="ARBA00022827"/>
    </source>
</evidence>
<dbReference type="eggNOG" id="COG1960">
    <property type="taxonomic scope" value="Bacteria"/>
</dbReference>
<dbReference type="PANTHER" id="PTHR43292:SF3">
    <property type="entry name" value="ACYL-COA DEHYDROGENASE FADE29"/>
    <property type="match status" value="1"/>
</dbReference>
<feature type="domain" description="Acyl-CoA oxidase/dehydrogenase middle" evidence="8">
    <location>
        <begin position="135"/>
        <end position="229"/>
    </location>
</feature>
<gene>
    <name evidence="10" type="primary">fadE17</name>
    <name evidence="10" type="ordered locus">JDM601_3810</name>
</gene>
<evidence type="ECO:0000256" key="6">
    <source>
        <dbReference type="RuleBase" id="RU362125"/>
    </source>
</evidence>
<protein>
    <submittedName>
        <fullName evidence="10">Acyl-CoA dehydrogenase FadE17</fullName>
    </submittedName>
</protein>
<dbReference type="InterPro" id="IPR046373">
    <property type="entry name" value="Acyl-CoA_Oxase/DH_mid-dom_sf"/>
</dbReference>
<dbReference type="SUPFAM" id="SSF47203">
    <property type="entry name" value="Acyl-CoA dehydrogenase C-terminal domain-like"/>
    <property type="match status" value="1"/>
</dbReference>
<dbReference type="PANTHER" id="PTHR43292">
    <property type="entry name" value="ACYL-COA DEHYDROGENASE"/>
    <property type="match status" value="1"/>
</dbReference>
<dbReference type="Proteomes" id="UP000009224">
    <property type="component" value="Chromosome"/>
</dbReference>
<dbReference type="InterPro" id="IPR006091">
    <property type="entry name" value="Acyl-CoA_Oxase/DH_mid-dom"/>
</dbReference>
<dbReference type="Pfam" id="PF02770">
    <property type="entry name" value="Acyl-CoA_dh_M"/>
    <property type="match status" value="1"/>
</dbReference>
<dbReference type="EMBL" id="CP002329">
    <property type="protein sequence ID" value="AEF37810.1"/>
    <property type="molecule type" value="Genomic_DNA"/>
</dbReference>
<dbReference type="STRING" id="875328.JDM601_3810"/>
<proteinExistence type="inferred from homology"/>
<evidence type="ECO:0000313" key="10">
    <source>
        <dbReference type="EMBL" id="AEF37810.1"/>
    </source>
</evidence>
<keyword evidence="4 6" id="KW-0274">FAD</keyword>
<evidence type="ECO:0000259" key="8">
    <source>
        <dbReference type="Pfam" id="PF02770"/>
    </source>
</evidence>
<evidence type="ECO:0000256" key="2">
    <source>
        <dbReference type="ARBA" id="ARBA00009347"/>
    </source>
</evidence>
<sequence>MRYRYDNRESRVDLSFSEEDLAFRREVRTWLQANIPTTERPRDFEGGRAWDMAWQRTQFDGGFGGIAWPQEYGGQGFDLVRQLIWYEEYARAGGPDIGCGFVGINHGGPTLIARGSTAQKRQHLPKILAGEEVWCQGFSEPGAGSDLAAISTRASIEGDELVVNGQKIWTSYAHVADFQELLVRTDPASERHHGLTWVICDMHAPGITVRPIVSMDGLAEFCEVFYDDVRVPLDNVVGVVGEGWSVAMSTLGFERGTGFMKLQTELAVALESLVTDATNLGMIDDPSLRQQLGELRADVLAMRAMTYSTVSFAARSDVPGPEGSMIKVFYADLAQRIHRTRMSVLGTHGLDRGGRYAHDIGEYLYSYATTMGGGTSEIQRDIIGERILGLPRNR</sequence>
<dbReference type="InterPro" id="IPR009075">
    <property type="entry name" value="AcylCo_DH/oxidase_C"/>
</dbReference>
<dbReference type="GO" id="GO:0050660">
    <property type="term" value="F:flavin adenine dinucleotide binding"/>
    <property type="evidence" value="ECO:0007669"/>
    <property type="project" value="InterPro"/>
</dbReference>
<comment type="cofactor">
    <cofactor evidence="1 6">
        <name>FAD</name>
        <dbReference type="ChEBI" id="CHEBI:57692"/>
    </cofactor>
</comment>
<reference evidence="10 11" key="1">
    <citation type="journal article" date="2011" name="J. Bacteriol.">
        <title>Complete genome sequence of a novel clinical isolate, the nontuberculous Mycobacterium strain JDM601.</title>
        <authorList>
            <person name="Zhang Z.Y."/>
            <person name="Sun Z.Q."/>
            <person name="Wang Z.L."/>
            <person name="Wen Z.L."/>
            <person name="Sun Q.W."/>
            <person name="Zhu Z.Q."/>
            <person name="Song Y.Z."/>
            <person name="Zhao J.W."/>
            <person name="Wang H.H."/>
            <person name="Zhang S.L."/>
            <person name="Guo X.K."/>
        </authorList>
    </citation>
    <scope>NUCLEOTIDE SEQUENCE [LARGE SCALE GENOMIC DNA]</scope>
    <source>
        <strain evidence="10 11">JDM601</strain>
    </source>
</reference>
<dbReference type="InterPro" id="IPR037069">
    <property type="entry name" value="AcylCoA_DH/ox_N_sf"/>
</dbReference>
<dbReference type="Pfam" id="PF02771">
    <property type="entry name" value="Acyl-CoA_dh_N"/>
    <property type="match status" value="1"/>
</dbReference>
<evidence type="ECO:0000256" key="3">
    <source>
        <dbReference type="ARBA" id="ARBA00022630"/>
    </source>
</evidence>
<dbReference type="SUPFAM" id="SSF56645">
    <property type="entry name" value="Acyl-CoA dehydrogenase NM domain-like"/>
    <property type="match status" value="1"/>
</dbReference>
<dbReference type="HOGENOM" id="CLU_018204_9_0_11"/>
<dbReference type="FunFam" id="2.40.110.10:FF:000011">
    <property type="entry name" value="Acyl-CoA dehydrogenase FadE34"/>
    <property type="match status" value="1"/>
</dbReference>
<evidence type="ECO:0000259" key="9">
    <source>
        <dbReference type="Pfam" id="PF02771"/>
    </source>
</evidence>
<evidence type="ECO:0000259" key="7">
    <source>
        <dbReference type="Pfam" id="PF00441"/>
    </source>
</evidence>
<feature type="domain" description="Acyl-CoA dehydrogenase/oxidase C-terminal" evidence="7">
    <location>
        <begin position="241"/>
        <end position="388"/>
    </location>
</feature>
<feature type="domain" description="Acyl-CoA dehydrogenase/oxidase N-terminal" evidence="9">
    <location>
        <begin position="17"/>
        <end position="131"/>
    </location>
</feature>
<dbReference type="AlphaFoldDB" id="F5YRL9"/>
<dbReference type="Gene3D" id="1.20.140.10">
    <property type="entry name" value="Butyryl-CoA Dehydrogenase, subunit A, domain 3"/>
    <property type="match status" value="1"/>
</dbReference>
<dbReference type="GO" id="GO:0005886">
    <property type="term" value="C:plasma membrane"/>
    <property type="evidence" value="ECO:0007669"/>
    <property type="project" value="TreeGrafter"/>
</dbReference>
<dbReference type="Gene3D" id="1.10.540.10">
    <property type="entry name" value="Acyl-CoA dehydrogenase/oxidase, N-terminal domain"/>
    <property type="match status" value="1"/>
</dbReference>
<dbReference type="KEGG" id="mjd:JDM601_3810"/>
<evidence type="ECO:0000313" key="11">
    <source>
        <dbReference type="Proteomes" id="UP000009224"/>
    </source>
</evidence>
<organism evidence="10 11">
    <name type="scientific">Mycolicibacter sinensis (strain JDM601)</name>
    <name type="common">Mycobacterium sinense</name>
    <dbReference type="NCBI Taxonomy" id="875328"/>
    <lineage>
        <taxon>Bacteria</taxon>
        <taxon>Bacillati</taxon>
        <taxon>Actinomycetota</taxon>
        <taxon>Actinomycetes</taxon>
        <taxon>Mycobacteriales</taxon>
        <taxon>Mycobacteriaceae</taxon>
        <taxon>Mycolicibacter</taxon>
    </lineage>
</organism>
<accession>F5YRL9</accession>
<comment type="similarity">
    <text evidence="2 6">Belongs to the acyl-CoA dehydrogenase family.</text>
</comment>
<keyword evidence="11" id="KW-1185">Reference proteome</keyword>